<feature type="transmembrane region" description="Helical" evidence="3">
    <location>
        <begin position="125"/>
        <end position="142"/>
    </location>
</feature>
<evidence type="ECO:0000313" key="5">
    <source>
        <dbReference type="Proteomes" id="UP000654918"/>
    </source>
</evidence>
<keyword evidence="3" id="KW-0812">Transmembrane</keyword>
<evidence type="ECO:0000256" key="1">
    <source>
        <dbReference type="SAM" id="Coils"/>
    </source>
</evidence>
<keyword evidence="1" id="KW-0175">Coiled coil</keyword>
<name>A0A8H6N6F3_9PEZI</name>
<keyword evidence="3" id="KW-1133">Transmembrane helix</keyword>
<protein>
    <submittedName>
        <fullName evidence="4">Uncharacterized protein</fullName>
    </submittedName>
</protein>
<comment type="caution">
    <text evidence="4">The sequence shown here is derived from an EMBL/GenBank/DDBJ whole genome shotgun (WGS) entry which is preliminary data.</text>
</comment>
<gene>
    <name evidence="4" type="ORF">CPLU01_12310</name>
</gene>
<reference evidence="4" key="1">
    <citation type="journal article" date="2020" name="Phytopathology">
        <title>Genome Sequence Resources of Colletotrichum truncatum, C. plurivorum, C. musicola, and C. sojae: Four Species Pathogenic to Soybean (Glycine max).</title>
        <authorList>
            <person name="Rogerio F."/>
            <person name="Boufleur T.R."/>
            <person name="Ciampi-Guillardi M."/>
            <person name="Sukno S.A."/>
            <person name="Thon M.R."/>
            <person name="Massola Junior N.S."/>
            <person name="Baroncelli R."/>
        </authorList>
    </citation>
    <scope>NUCLEOTIDE SEQUENCE</scope>
    <source>
        <strain evidence="4">LFN00145</strain>
    </source>
</reference>
<dbReference type="Proteomes" id="UP000654918">
    <property type="component" value="Unassembled WGS sequence"/>
</dbReference>
<evidence type="ECO:0000256" key="3">
    <source>
        <dbReference type="SAM" id="Phobius"/>
    </source>
</evidence>
<organism evidence="4 5">
    <name type="scientific">Colletotrichum plurivorum</name>
    <dbReference type="NCBI Taxonomy" id="2175906"/>
    <lineage>
        <taxon>Eukaryota</taxon>
        <taxon>Fungi</taxon>
        <taxon>Dikarya</taxon>
        <taxon>Ascomycota</taxon>
        <taxon>Pezizomycotina</taxon>
        <taxon>Sordariomycetes</taxon>
        <taxon>Hypocreomycetidae</taxon>
        <taxon>Glomerellales</taxon>
        <taxon>Glomerellaceae</taxon>
        <taxon>Colletotrichum</taxon>
        <taxon>Colletotrichum orchidearum species complex</taxon>
    </lineage>
</organism>
<dbReference type="EMBL" id="WIGO01000251">
    <property type="protein sequence ID" value="KAF6821914.1"/>
    <property type="molecule type" value="Genomic_DNA"/>
</dbReference>
<keyword evidence="3" id="KW-0472">Membrane</keyword>
<evidence type="ECO:0000256" key="2">
    <source>
        <dbReference type="SAM" id="MobiDB-lite"/>
    </source>
</evidence>
<accession>A0A8H6N6F3</accession>
<keyword evidence="5" id="KW-1185">Reference proteome</keyword>
<proteinExistence type="predicted"/>
<dbReference type="AlphaFoldDB" id="A0A8H6N6F3"/>
<feature type="region of interest" description="Disordered" evidence="2">
    <location>
        <begin position="1"/>
        <end position="65"/>
    </location>
</feature>
<evidence type="ECO:0000313" key="4">
    <source>
        <dbReference type="EMBL" id="KAF6821914.1"/>
    </source>
</evidence>
<feature type="coiled-coil region" evidence="1">
    <location>
        <begin position="67"/>
        <end position="101"/>
    </location>
</feature>
<sequence length="159" mass="18098">MTQAPKVPKVSNASLKEKKKKSKDKYDENGRRRQTTADDDQDDDGRRPRRRRTKTTTKMDADRPRDANAIERLIDALGRSADALERQADALEGLNDALRGALRDGENAAERLPAVAGPASRWKRWVFLLGWLALVLFLRVVFRGVRIWLLRAIAPTRRP</sequence>